<dbReference type="InterPro" id="IPR025676">
    <property type="entry name" value="Clr5_dom"/>
</dbReference>
<reference evidence="2 3" key="1">
    <citation type="journal article" date="2018" name="Nat. Ecol. Evol.">
        <title>Pezizomycetes genomes reveal the molecular basis of ectomycorrhizal truffle lifestyle.</title>
        <authorList>
            <person name="Murat C."/>
            <person name="Payen T."/>
            <person name="Noel B."/>
            <person name="Kuo A."/>
            <person name="Morin E."/>
            <person name="Chen J."/>
            <person name="Kohler A."/>
            <person name="Krizsan K."/>
            <person name="Balestrini R."/>
            <person name="Da Silva C."/>
            <person name="Montanini B."/>
            <person name="Hainaut M."/>
            <person name="Levati E."/>
            <person name="Barry K.W."/>
            <person name="Belfiori B."/>
            <person name="Cichocki N."/>
            <person name="Clum A."/>
            <person name="Dockter R.B."/>
            <person name="Fauchery L."/>
            <person name="Guy J."/>
            <person name="Iotti M."/>
            <person name="Le Tacon F."/>
            <person name="Lindquist E.A."/>
            <person name="Lipzen A."/>
            <person name="Malagnac F."/>
            <person name="Mello A."/>
            <person name="Molinier V."/>
            <person name="Miyauchi S."/>
            <person name="Poulain J."/>
            <person name="Riccioni C."/>
            <person name="Rubini A."/>
            <person name="Sitrit Y."/>
            <person name="Splivallo R."/>
            <person name="Traeger S."/>
            <person name="Wang M."/>
            <person name="Zifcakova L."/>
            <person name="Wipf D."/>
            <person name="Zambonelli A."/>
            <person name="Paolocci F."/>
            <person name="Nowrousian M."/>
            <person name="Ottonello S."/>
            <person name="Baldrian P."/>
            <person name="Spatafora J.W."/>
            <person name="Henrissat B."/>
            <person name="Nagy L.G."/>
            <person name="Aury J.M."/>
            <person name="Wincker P."/>
            <person name="Grigoriev I.V."/>
            <person name="Bonfante P."/>
            <person name="Martin F.M."/>
        </authorList>
    </citation>
    <scope>NUCLEOTIDE SEQUENCE [LARGE SCALE GENOMIC DNA]</scope>
    <source>
        <strain evidence="2 3">CCBAS932</strain>
    </source>
</reference>
<dbReference type="Proteomes" id="UP000277580">
    <property type="component" value="Unassembled WGS sequence"/>
</dbReference>
<sequence length="116" mass="13622">MPMPKFTTASGPGRTKRINWSPHVQHLIRKFYLDEGVTLDNLPQLMWEHGFRASRRSYCSKLREWGWRRKKKESSLIAQLSPSPEPIIEEKDPMEDLDRVPVLNDEIIYIMKVANS</sequence>
<organism evidence="2 3">
    <name type="scientific">Morchella conica CCBAS932</name>
    <dbReference type="NCBI Taxonomy" id="1392247"/>
    <lineage>
        <taxon>Eukaryota</taxon>
        <taxon>Fungi</taxon>
        <taxon>Dikarya</taxon>
        <taxon>Ascomycota</taxon>
        <taxon>Pezizomycotina</taxon>
        <taxon>Pezizomycetes</taxon>
        <taxon>Pezizales</taxon>
        <taxon>Morchellaceae</taxon>
        <taxon>Morchella</taxon>
    </lineage>
</organism>
<dbReference type="AlphaFoldDB" id="A0A3N4KXF8"/>
<gene>
    <name evidence="2" type="ORF">P167DRAFT_74831</name>
</gene>
<dbReference type="OrthoDB" id="5308957at2759"/>
<keyword evidence="3" id="KW-1185">Reference proteome</keyword>
<dbReference type="EMBL" id="ML119119">
    <property type="protein sequence ID" value="RPB14099.1"/>
    <property type="molecule type" value="Genomic_DNA"/>
</dbReference>
<dbReference type="Pfam" id="PF14420">
    <property type="entry name" value="Clr5"/>
    <property type="match status" value="1"/>
</dbReference>
<evidence type="ECO:0000313" key="3">
    <source>
        <dbReference type="Proteomes" id="UP000277580"/>
    </source>
</evidence>
<accession>A0A3N4KXF8</accession>
<proteinExistence type="predicted"/>
<evidence type="ECO:0000259" key="1">
    <source>
        <dbReference type="Pfam" id="PF14420"/>
    </source>
</evidence>
<name>A0A3N4KXF8_9PEZI</name>
<dbReference type="InParanoid" id="A0A3N4KXF8"/>
<protein>
    <recommendedName>
        <fullName evidence="1">Clr5 domain-containing protein</fullName>
    </recommendedName>
</protein>
<evidence type="ECO:0000313" key="2">
    <source>
        <dbReference type="EMBL" id="RPB14099.1"/>
    </source>
</evidence>
<feature type="domain" description="Clr5" evidence="1">
    <location>
        <begin position="20"/>
        <end position="68"/>
    </location>
</feature>